<feature type="compositionally biased region" description="Basic and acidic residues" evidence="1">
    <location>
        <begin position="346"/>
        <end position="375"/>
    </location>
</feature>
<feature type="region of interest" description="Disordered" evidence="1">
    <location>
        <begin position="118"/>
        <end position="150"/>
    </location>
</feature>
<comment type="caution">
    <text evidence="3">The sequence shown here is derived from an EMBL/GenBank/DDBJ whole genome shotgun (WGS) entry which is preliminary data.</text>
</comment>
<feature type="region of interest" description="Disordered" evidence="1">
    <location>
        <begin position="179"/>
        <end position="203"/>
    </location>
</feature>
<reference evidence="3" key="1">
    <citation type="journal article" date="2019" name="bioRxiv">
        <title>The Genome of the Zebra Mussel, Dreissena polymorpha: A Resource for Invasive Species Research.</title>
        <authorList>
            <person name="McCartney M.A."/>
            <person name="Auch B."/>
            <person name="Kono T."/>
            <person name="Mallez S."/>
            <person name="Zhang Y."/>
            <person name="Obille A."/>
            <person name="Becker A."/>
            <person name="Abrahante J.E."/>
            <person name="Garbe J."/>
            <person name="Badalamenti J.P."/>
            <person name="Herman A."/>
            <person name="Mangelson H."/>
            <person name="Liachko I."/>
            <person name="Sullivan S."/>
            <person name="Sone E.D."/>
            <person name="Koren S."/>
            <person name="Silverstein K.A.T."/>
            <person name="Beckman K.B."/>
            <person name="Gohl D.M."/>
        </authorList>
    </citation>
    <scope>NUCLEOTIDE SEQUENCE</scope>
    <source>
        <strain evidence="3">Duluth1</strain>
        <tissue evidence="3">Whole animal</tissue>
    </source>
</reference>
<evidence type="ECO:0000256" key="1">
    <source>
        <dbReference type="SAM" id="MobiDB-lite"/>
    </source>
</evidence>
<feature type="compositionally biased region" description="Polar residues" evidence="1">
    <location>
        <begin position="129"/>
        <end position="141"/>
    </location>
</feature>
<dbReference type="EMBL" id="JAIWYP010000014">
    <property type="protein sequence ID" value="KAH3712963.1"/>
    <property type="molecule type" value="Genomic_DNA"/>
</dbReference>
<evidence type="ECO:0000313" key="3">
    <source>
        <dbReference type="EMBL" id="KAH3712963.1"/>
    </source>
</evidence>
<accession>A0A9D4HC46</accession>
<keyword evidence="2" id="KW-1133">Transmembrane helix</keyword>
<keyword evidence="2" id="KW-0472">Membrane</keyword>
<evidence type="ECO:0000256" key="2">
    <source>
        <dbReference type="SAM" id="Phobius"/>
    </source>
</evidence>
<gene>
    <name evidence="3" type="ORF">DPMN_072725</name>
</gene>
<protein>
    <submittedName>
        <fullName evidence="3">Uncharacterized protein</fullName>
    </submittedName>
</protein>
<feature type="region of interest" description="Disordered" evidence="1">
    <location>
        <begin position="318"/>
        <end position="377"/>
    </location>
</feature>
<feature type="region of interest" description="Disordered" evidence="1">
    <location>
        <begin position="259"/>
        <end position="287"/>
    </location>
</feature>
<proteinExistence type="predicted"/>
<name>A0A9D4HC46_DREPO</name>
<keyword evidence="2" id="KW-0812">Transmembrane</keyword>
<dbReference type="Proteomes" id="UP000828390">
    <property type="component" value="Unassembled WGS sequence"/>
</dbReference>
<evidence type="ECO:0000313" key="4">
    <source>
        <dbReference type="Proteomes" id="UP000828390"/>
    </source>
</evidence>
<feature type="compositionally biased region" description="Acidic residues" evidence="1">
    <location>
        <begin position="179"/>
        <end position="188"/>
    </location>
</feature>
<keyword evidence="4" id="KW-1185">Reference proteome</keyword>
<dbReference type="AlphaFoldDB" id="A0A9D4HC46"/>
<organism evidence="3 4">
    <name type="scientific">Dreissena polymorpha</name>
    <name type="common">Zebra mussel</name>
    <name type="synonym">Mytilus polymorpha</name>
    <dbReference type="NCBI Taxonomy" id="45954"/>
    <lineage>
        <taxon>Eukaryota</taxon>
        <taxon>Metazoa</taxon>
        <taxon>Spiralia</taxon>
        <taxon>Lophotrochozoa</taxon>
        <taxon>Mollusca</taxon>
        <taxon>Bivalvia</taxon>
        <taxon>Autobranchia</taxon>
        <taxon>Heteroconchia</taxon>
        <taxon>Euheterodonta</taxon>
        <taxon>Imparidentia</taxon>
        <taxon>Neoheterodontei</taxon>
        <taxon>Myida</taxon>
        <taxon>Dreissenoidea</taxon>
        <taxon>Dreissenidae</taxon>
        <taxon>Dreissena</taxon>
    </lineage>
</organism>
<sequence length="402" mass="43880">MEGAVGKDIYWDTPSGQYSKCSHLCGSYPKACAEYCPDYIQAQSTESSGVLSAVTHASWPLILSTGIGVLTFILIVAVVYVKRICLMTYLKKMCGPDLKYPDLETGFIDPLLPLHDHNNTDELPNNNNTGDQSLNAVDTNASSSEDHDIDDEDACNYAATMPAIQIEPTALPEEAIEDVNSAEEDESGENIAARGSNAETLPSPSQKLINFQHIRVGNTIPEHDPPQQIINTVGNDKQPMDYRSNESLINALSDTSGIANNSNTNTAEHDTELSSSVVFSETTPEPANWTQALSDGKRESGNTQETLVIPTRELENVLSQQPTEESGIENHASNNPSCDPRALRRIVGDTEQGIHDAETAGARADSEIDMTRSDRSLAVTGLVEKQVMRPRYDREDSRQEVQ</sequence>
<feature type="transmembrane region" description="Helical" evidence="2">
    <location>
        <begin position="57"/>
        <end position="81"/>
    </location>
</feature>
<feature type="compositionally biased region" description="Polar residues" evidence="1">
    <location>
        <begin position="273"/>
        <end position="287"/>
    </location>
</feature>
<reference evidence="3" key="2">
    <citation type="submission" date="2020-11" db="EMBL/GenBank/DDBJ databases">
        <authorList>
            <person name="McCartney M.A."/>
            <person name="Auch B."/>
            <person name="Kono T."/>
            <person name="Mallez S."/>
            <person name="Becker A."/>
            <person name="Gohl D.M."/>
            <person name="Silverstein K.A.T."/>
            <person name="Koren S."/>
            <person name="Bechman K.B."/>
            <person name="Herman A."/>
            <person name="Abrahante J.E."/>
            <person name="Garbe J."/>
        </authorList>
    </citation>
    <scope>NUCLEOTIDE SEQUENCE</scope>
    <source>
        <strain evidence="3">Duluth1</strain>
        <tissue evidence="3">Whole animal</tissue>
    </source>
</reference>